<dbReference type="RefSeq" id="WP_377089722.1">
    <property type="nucleotide sequence ID" value="NZ_JBHSJL010000014.1"/>
</dbReference>
<organism evidence="2 3">
    <name type="scientific">Rubritalea tangerina</name>
    <dbReference type="NCBI Taxonomy" id="430798"/>
    <lineage>
        <taxon>Bacteria</taxon>
        <taxon>Pseudomonadati</taxon>
        <taxon>Verrucomicrobiota</taxon>
        <taxon>Verrucomicrobiia</taxon>
        <taxon>Verrucomicrobiales</taxon>
        <taxon>Rubritaleaceae</taxon>
        <taxon>Rubritalea</taxon>
    </lineage>
</organism>
<evidence type="ECO:0000313" key="3">
    <source>
        <dbReference type="Proteomes" id="UP001597389"/>
    </source>
</evidence>
<reference evidence="3" key="1">
    <citation type="journal article" date="2019" name="Int. J. Syst. Evol. Microbiol.">
        <title>The Global Catalogue of Microorganisms (GCM) 10K type strain sequencing project: providing services to taxonomists for standard genome sequencing and annotation.</title>
        <authorList>
            <consortium name="The Broad Institute Genomics Platform"/>
            <consortium name="The Broad Institute Genome Sequencing Center for Infectious Disease"/>
            <person name="Wu L."/>
            <person name="Ma J."/>
        </authorList>
    </citation>
    <scope>NUCLEOTIDE SEQUENCE [LARGE SCALE GENOMIC DNA]</scope>
    <source>
        <strain evidence="3">CCUG 57942</strain>
    </source>
</reference>
<proteinExistence type="predicted"/>
<feature type="chain" id="PRO_5046991280" evidence="1">
    <location>
        <begin position="23"/>
        <end position="73"/>
    </location>
</feature>
<sequence length="73" mass="8154">MKKSILLTCLASTLALTGYTHAEDTNKATTEQEVGHVAKSLEGKLQILKDDKYVPHKASADTEYYLVYYTASW</sequence>
<protein>
    <submittedName>
        <fullName evidence="2">Uncharacterized protein</fullName>
    </submittedName>
</protein>
<accession>A0ABW4ZCB9</accession>
<evidence type="ECO:0000313" key="2">
    <source>
        <dbReference type="EMBL" id="MFD2159166.1"/>
    </source>
</evidence>
<comment type="caution">
    <text evidence="2">The sequence shown here is derived from an EMBL/GenBank/DDBJ whole genome shotgun (WGS) entry which is preliminary data.</text>
</comment>
<dbReference type="Proteomes" id="UP001597389">
    <property type="component" value="Unassembled WGS sequence"/>
</dbReference>
<name>A0ABW4ZCB9_9BACT</name>
<dbReference type="EMBL" id="JBHUJB010000038">
    <property type="protein sequence ID" value="MFD2159166.1"/>
    <property type="molecule type" value="Genomic_DNA"/>
</dbReference>
<keyword evidence="1" id="KW-0732">Signal</keyword>
<evidence type="ECO:0000256" key="1">
    <source>
        <dbReference type="SAM" id="SignalP"/>
    </source>
</evidence>
<gene>
    <name evidence="2" type="ORF">ACFSW8_09680</name>
</gene>
<feature type="signal peptide" evidence="1">
    <location>
        <begin position="1"/>
        <end position="22"/>
    </location>
</feature>
<keyword evidence="3" id="KW-1185">Reference proteome</keyword>